<keyword evidence="2" id="KW-0812">Transmembrane</keyword>
<feature type="transmembrane region" description="Helical" evidence="2">
    <location>
        <begin position="181"/>
        <end position="203"/>
    </location>
</feature>
<feature type="region of interest" description="Disordered" evidence="1">
    <location>
        <begin position="122"/>
        <end position="150"/>
    </location>
</feature>
<protein>
    <submittedName>
        <fullName evidence="3">Uncharacterized protein</fullName>
    </submittedName>
</protein>
<feature type="region of interest" description="Disordered" evidence="1">
    <location>
        <begin position="26"/>
        <end position="73"/>
    </location>
</feature>
<keyword evidence="2" id="KW-0472">Membrane</keyword>
<name>A0A9Q0MPP0_9DIPT</name>
<accession>A0A9Q0MPP0</accession>
<feature type="compositionally biased region" description="Polar residues" evidence="1">
    <location>
        <begin position="47"/>
        <end position="67"/>
    </location>
</feature>
<feature type="compositionally biased region" description="Polar residues" evidence="1">
    <location>
        <begin position="124"/>
        <end position="150"/>
    </location>
</feature>
<proteinExistence type="predicted"/>
<gene>
    <name evidence="3" type="ORF">Bhyg_13471</name>
</gene>
<keyword evidence="2" id="KW-1133">Transmembrane helix</keyword>
<feature type="compositionally biased region" description="Basic and acidic residues" evidence="1">
    <location>
        <begin position="26"/>
        <end position="35"/>
    </location>
</feature>
<dbReference type="EMBL" id="WJQU01000004">
    <property type="protein sequence ID" value="KAJ6634890.1"/>
    <property type="molecule type" value="Genomic_DNA"/>
</dbReference>
<reference evidence="3" key="1">
    <citation type="submission" date="2022-07" db="EMBL/GenBank/DDBJ databases">
        <authorList>
            <person name="Trinca V."/>
            <person name="Uliana J.V.C."/>
            <person name="Torres T.T."/>
            <person name="Ward R.J."/>
            <person name="Monesi N."/>
        </authorList>
    </citation>
    <scope>NUCLEOTIDE SEQUENCE</scope>
    <source>
        <strain evidence="3">HSMRA1968</strain>
        <tissue evidence="3">Whole embryos</tissue>
    </source>
</reference>
<dbReference type="AlphaFoldDB" id="A0A9Q0MPP0"/>
<evidence type="ECO:0000256" key="1">
    <source>
        <dbReference type="SAM" id="MobiDB-lite"/>
    </source>
</evidence>
<dbReference type="Proteomes" id="UP001151699">
    <property type="component" value="Chromosome C"/>
</dbReference>
<evidence type="ECO:0000256" key="2">
    <source>
        <dbReference type="SAM" id="Phobius"/>
    </source>
</evidence>
<keyword evidence="4" id="KW-1185">Reference proteome</keyword>
<evidence type="ECO:0000313" key="3">
    <source>
        <dbReference type="EMBL" id="KAJ6634890.1"/>
    </source>
</evidence>
<sequence>MMNIVQLIFSCEDPPITSEDERIIFDKRSRNEQSSHGRRRKDKSIPKTIQNNKNLTEMTTNRRTQSSNDDKQDNCLHWENWSSKCMDEFSCSFKSNHEHPDEPSSIDTFYQNDCKHLTSKHQQNRISQSSNNEKSALTQCKSKTISSSNNKCKNRNENLALKLIQYFEAVNKRWIRWHIPVVLSQTSIILLCGIVLLLGARVADAMTKDGSK</sequence>
<evidence type="ECO:0000313" key="4">
    <source>
        <dbReference type="Proteomes" id="UP001151699"/>
    </source>
</evidence>
<comment type="caution">
    <text evidence="3">The sequence shown here is derived from an EMBL/GenBank/DDBJ whole genome shotgun (WGS) entry which is preliminary data.</text>
</comment>
<organism evidence="3 4">
    <name type="scientific">Pseudolycoriella hygida</name>
    <dbReference type="NCBI Taxonomy" id="35572"/>
    <lineage>
        <taxon>Eukaryota</taxon>
        <taxon>Metazoa</taxon>
        <taxon>Ecdysozoa</taxon>
        <taxon>Arthropoda</taxon>
        <taxon>Hexapoda</taxon>
        <taxon>Insecta</taxon>
        <taxon>Pterygota</taxon>
        <taxon>Neoptera</taxon>
        <taxon>Endopterygota</taxon>
        <taxon>Diptera</taxon>
        <taxon>Nematocera</taxon>
        <taxon>Sciaroidea</taxon>
        <taxon>Sciaridae</taxon>
        <taxon>Pseudolycoriella</taxon>
    </lineage>
</organism>